<dbReference type="RefSeq" id="WP_134382489.1">
    <property type="nucleotide sequence ID" value="NZ_SORX01000010.1"/>
</dbReference>
<organism evidence="2 3">
    <name type="scientific">Jeotgalibacillus salarius</name>
    <dbReference type="NCBI Taxonomy" id="546023"/>
    <lineage>
        <taxon>Bacteria</taxon>
        <taxon>Bacillati</taxon>
        <taxon>Bacillota</taxon>
        <taxon>Bacilli</taxon>
        <taxon>Bacillales</taxon>
        <taxon>Caryophanaceae</taxon>
        <taxon>Jeotgalibacillus</taxon>
    </lineage>
</organism>
<dbReference type="Proteomes" id="UP000297776">
    <property type="component" value="Unassembled WGS sequence"/>
</dbReference>
<dbReference type="AlphaFoldDB" id="A0A4Y8LAP4"/>
<evidence type="ECO:0000256" key="1">
    <source>
        <dbReference type="SAM" id="Phobius"/>
    </source>
</evidence>
<feature type="transmembrane region" description="Helical" evidence="1">
    <location>
        <begin position="34"/>
        <end position="58"/>
    </location>
</feature>
<keyword evidence="1" id="KW-0472">Membrane</keyword>
<dbReference type="EMBL" id="SORX01000010">
    <property type="protein sequence ID" value="TFD99447.1"/>
    <property type="molecule type" value="Genomic_DNA"/>
</dbReference>
<gene>
    <name evidence="2" type="ORF">E2626_14405</name>
</gene>
<feature type="transmembrane region" description="Helical" evidence="1">
    <location>
        <begin position="79"/>
        <end position="97"/>
    </location>
</feature>
<evidence type="ECO:0000313" key="3">
    <source>
        <dbReference type="Proteomes" id="UP000297776"/>
    </source>
</evidence>
<dbReference type="OrthoDB" id="2437154at2"/>
<keyword evidence="1" id="KW-1133">Transmembrane helix</keyword>
<feature type="transmembrane region" description="Helical" evidence="1">
    <location>
        <begin position="7"/>
        <end position="28"/>
    </location>
</feature>
<reference evidence="2 3" key="1">
    <citation type="submission" date="2019-03" db="EMBL/GenBank/DDBJ databases">
        <authorList>
            <person name="Yang Y."/>
        </authorList>
    </citation>
    <scope>NUCLEOTIDE SEQUENCE [LARGE SCALE GENOMIC DNA]</scope>
    <source>
        <strain evidence="2 3">ASL-1</strain>
    </source>
</reference>
<accession>A0A4Y8LAP4</accession>
<keyword evidence="1" id="KW-0812">Transmembrane</keyword>
<protein>
    <submittedName>
        <fullName evidence="2">Uncharacterized protein</fullName>
    </submittedName>
</protein>
<sequence length="217" mass="25520">MYTSKNSYYWIYFIIICSLLLYAGYFLGEEFHLWSSYVGITAGVLVLLIIIIPLTAYLADKLMKFTADKDLHEKRMFKFSLAFMMVLPVALVAGTIYNEYREKNLTNVLDYSPEHVEVMLLDSEVSSVQWEVSHAKAAKELFDFLKQYDVKKMRMTEWDTDVSEESRFVFTIYTKNDIIGASVYENRLILYNEGEYYSVTNGPVDIEWMADYRDRYK</sequence>
<name>A0A4Y8LAP4_9BACL</name>
<proteinExistence type="predicted"/>
<evidence type="ECO:0000313" key="2">
    <source>
        <dbReference type="EMBL" id="TFD99447.1"/>
    </source>
</evidence>
<comment type="caution">
    <text evidence="2">The sequence shown here is derived from an EMBL/GenBank/DDBJ whole genome shotgun (WGS) entry which is preliminary data.</text>
</comment>
<keyword evidence="3" id="KW-1185">Reference proteome</keyword>